<dbReference type="PANTHER" id="PTHR33744:SF1">
    <property type="entry name" value="DNA-BINDING TRANSCRIPTIONAL ACTIVATOR ADER"/>
    <property type="match status" value="1"/>
</dbReference>
<dbReference type="InterPro" id="IPR051448">
    <property type="entry name" value="CdaR-like_regulators"/>
</dbReference>
<dbReference type="Gene3D" id="3.30.450.40">
    <property type="match status" value="1"/>
</dbReference>
<dbReference type="PATRIC" id="fig|1441923.3.peg.843"/>
<dbReference type="Pfam" id="PF13556">
    <property type="entry name" value="HTH_30"/>
    <property type="match status" value="1"/>
</dbReference>
<feature type="domain" description="GAF" evidence="2">
    <location>
        <begin position="69"/>
        <end position="218"/>
    </location>
</feature>
<dbReference type="AlphaFoldDB" id="A0A0M8PJL3"/>
<dbReference type="SMART" id="SM00065">
    <property type="entry name" value="GAF"/>
    <property type="match status" value="1"/>
</dbReference>
<dbReference type="Gene3D" id="1.10.10.2840">
    <property type="entry name" value="PucR C-terminal helix-turn-helix domain"/>
    <property type="match status" value="1"/>
</dbReference>
<dbReference type="PANTHER" id="PTHR33744">
    <property type="entry name" value="CARBOHYDRATE DIACID REGULATOR"/>
    <property type="match status" value="1"/>
</dbReference>
<reference evidence="3 4" key="1">
    <citation type="journal article" date="2015" name="Genome Announc.">
        <title>Draft Genome Sequence of Rhodococcus rhodochrous Strain KG-21, a Soil Isolate from Oil Fields of Krishna-Godavari Basin, India.</title>
        <authorList>
            <person name="Dawar C."/>
            <person name="Aggarwal R.K."/>
        </authorList>
    </citation>
    <scope>NUCLEOTIDE SEQUENCE [LARGE SCALE GENOMIC DNA]</scope>
    <source>
        <strain evidence="3 4">KG-21</strain>
    </source>
</reference>
<dbReference type="Pfam" id="PF13185">
    <property type="entry name" value="GAF_2"/>
    <property type="match status" value="1"/>
</dbReference>
<dbReference type="SUPFAM" id="SSF55781">
    <property type="entry name" value="GAF domain-like"/>
    <property type="match status" value="1"/>
</dbReference>
<name>A0A0M8PJL3_RHORH</name>
<dbReference type="InterPro" id="IPR003018">
    <property type="entry name" value="GAF"/>
</dbReference>
<dbReference type="Proteomes" id="UP000037712">
    <property type="component" value="Unassembled WGS sequence"/>
</dbReference>
<evidence type="ECO:0000256" key="1">
    <source>
        <dbReference type="ARBA" id="ARBA00006754"/>
    </source>
</evidence>
<dbReference type="InterPro" id="IPR025736">
    <property type="entry name" value="PucR_C-HTH_dom"/>
</dbReference>
<comment type="similarity">
    <text evidence="1">Belongs to the CdaR family.</text>
</comment>
<accession>A0A0M8PJL3</accession>
<dbReference type="InterPro" id="IPR041522">
    <property type="entry name" value="CdaR_GGDEF"/>
</dbReference>
<evidence type="ECO:0000313" key="4">
    <source>
        <dbReference type="Proteomes" id="UP000037712"/>
    </source>
</evidence>
<dbReference type="EMBL" id="AZYO01000004">
    <property type="protein sequence ID" value="KOS57626.1"/>
    <property type="molecule type" value="Genomic_DNA"/>
</dbReference>
<evidence type="ECO:0000313" key="3">
    <source>
        <dbReference type="EMBL" id="KOS57626.1"/>
    </source>
</evidence>
<proteinExistence type="inferred from homology"/>
<dbReference type="InterPro" id="IPR029016">
    <property type="entry name" value="GAF-like_dom_sf"/>
</dbReference>
<dbReference type="InterPro" id="IPR042070">
    <property type="entry name" value="PucR_C-HTH_sf"/>
</dbReference>
<gene>
    <name evidence="3" type="ORF">Z051_03780</name>
</gene>
<evidence type="ECO:0000259" key="2">
    <source>
        <dbReference type="SMART" id="SM00065"/>
    </source>
</evidence>
<organism evidence="3 4">
    <name type="scientific">Rhodococcus rhodochrous KG-21</name>
    <dbReference type="NCBI Taxonomy" id="1441923"/>
    <lineage>
        <taxon>Bacteria</taxon>
        <taxon>Bacillati</taxon>
        <taxon>Actinomycetota</taxon>
        <taxon>Actinomycetes</taxon>
        <taxon>Mycobacteriales</taxon>
        <taxon>Nocardiaceae</taxon>
        <taxon>Rhodococcus</taxon>
    </lineage>
</organism>
<dbReference type="Pfam" id="PF17853">
    <property type="entry name" value="GGDEF_2"/>
    <property type="match status" value="1"/>
</dbReference>
<comment type="caution">
    <text evidence="3">The sequence shown here is derived from an EMBL/GenBank/DDBJ whole genome shotgun (WGS) entry which is preliminary data.</text>
</comment>
<sequence length="606" mass="66497">MTLLLRDATPHELIKYREELVASGVPDTYAEAQLGDALSVSELLSQHRRKATELAALNDIAGRLASVTDVEVLLQEIVEQARNLLHVDLAYLSLVNEDTITIVVTTGQISSQLNGLTMPVTEGFSSSIVANGAPEWTSDYPDDDRFEHHSRADAAAHGEKIRGLLGVPMLSRGDTIGVLFAGKRQERTFIPDEIELLTSLAAHASVALENSRALTEQRRAAEQSKKVNQQLEAILDWDRTLTQAALHGGDGDDFVAAVAEKANCRVLFLRRAADLPSDISDDVRDSVETVFAKDVEVPHRVETEACSLLAMPVVASGHMMGALVLCRSQGQERSDHSLIVERAAPLMALLLVGQRAAEEAARKTKDGLLVDLLTRPAADRRSATIQARMIGLDPSRSYTVVVVLPTSNKMRVRQAVDRLSLPEGSVIGEHGRLVVVLVPEAEADRIADTWFDARGLDATVGISGSTNDVTELRKCFDDAAQTVDVMLTLDRQGEVGTAERLGIYRILLSNGGPREVERLYRLYLGALCDEEERSGVPLIQTLDVYLRNSQRHAATAAELNVHSNTLYQRLDKLSRILGPRWKEPDRALDLQLILRLKHSAARLDER</sequence>
<reference evidence="4" key="2">
    <citation type="submission" date="2015-01" db="EMBL/GenBank/DDBJ databases">
        <title>Draft genome sequence of potential hydrocarbon metabolising strain of Rhodococcus rhodochrous.</title>
        <authorList>
            <person name="Aggarwal R.K."/>
            <person name="Dawar C."/>
        </authorList>
    </citation>
    <scope>NUCLEOTIDE SEQUENCE [LARGE SCALE GENOMIC DNA]</scope>
    <source>
        <strain evidence="4">KG-21</strain>
    </source>
</reference>
<protein>
    <recommendedName>
        <fullName evidence="2">GAF domain-containing protein</fullName>
    </recommendedName>
</protein>